<sequence>MKILLENRTIIDQKDMSISHIFEIINKTIAEDDKIFSHLVIDSVPINDNFEDYFNEHLNSLECVEIITKTYEENIWDIIASTHDYLNRGIKEMEQLADNFYKTPKVQDWKQLADLFEGMGWILESTELVNAYEQVALPEKLWQDYNENVDTLKEQVAILSVAMEHDDRVTIADVVSYEIVPIFNALLKVCKELMNQR</sequence>
<evidence type="ECO:0000313" key="2">
    <source>
        <dbReference type="Proteomes" id="UP000279029"/>
    </source>
</evidence>
<dbReference type="EMBL" id="LR130778">
    <property type="protein sequence ID" value="VDN48538.1"/>
    <property type="molecule type" value="Genomic_DNA"/>
</dbReference>
<dbReference type="RefSeq" id="WP_125137658.1">
    <property type="nucleotide sequence ID" value="NZ_LR130778.1"/>
</dbReference>
<reference evidence="1 2" key="1">
    <citation type="submission" date="2018-09" db="EMBL/GenBank/DDBJ databases">
        <authorList>
            <person name="Postec A."/>
        </authorList>
    </citation>
    <scope>NUCLEOTIDE SEQUENCE [LARGE SCALE GENOMIC DNA]</scope>
    <source>
        <strain evidence="1">70B-A</strain>
    </source>
</reference>
<name>A0A3P7PHY9_9FIRM</name>
<dbReference type="OrthoDB" id="1683192at2"/>
<evidence type="ECO:0000313" key="1">
    <source>
        <dbReference type="EMBL" id="VDN48538.1"/>
    </source>
</evidence>
<protein>
    <submittedName>
        <fullName evidence="1">Uncharacterized protein</fullName>
    </submittedName>
</protein>
<gene>
    <name evidence="1" type="ORF">PATL70BA_2636</name>
</gene>
<accession>A0A3P7PHY9</accession>
<proteinExistence type="predicted"/>
<dbReference type="AlphaFoldDB" id="A0A3P7PHY9"/>
<keyword evidence="2" id="KW-1185">Reference proteome</keyword>
<dbReference type="Proteomes" id="UP000279029">
    <property type="component" value="Chromosome"/>
</dbReference>
<dbReference type="KEGG" id="cbar:PATL70BA_2636"/>
<organism evidence="1 2">
    <name type="scientific">Petrocella atlantisensis</name>
    <dbReference type="NCBI Taxonomy" id="2173034"/>
    <lineage>
        <taxon>Bacteria</taxon>
        <taxon>Bacillati</taxon>
        <taxon>Bacillota</taxon>
        <taxon>Clostridia</taxon>
        <taxon>Lachnospirales</taxon>
        <taxon>Vallitaleaceae</taxon>
        <taxon>Petrocella</taxon>
    </lineage>
</organism>